<dbReference type="PROSITE" id="PS50853">
    <property type="entry name" value="FN3"/>
    <property type="match status" value="1"/>
</dbReference>
<feature type="domain" description="Fibronectin type-III" evidence="1">
    <location>
        <begin position="156"/>
        <end position="251"/>
    </location>
</feature>
<sequence length="251" mass="28645">QMEGKDKVYRGSPINADVNMYYNDIKLERGKDYRVKDYVNNENVGTASATVKGIGNYTGERTMTFEISAKNIYDLPYTPNLSDKTYTYTGKALTPKVEFTFTVTGKQNAVLGKRILTEGTDYTISYVDNKKVGVANVMVIGKGNFTGSRIMSFKIRPQETKLKKLVKGKKQIKAKWAEKEKQVTGYVVMCSTKKDFSSNVKKVKVKKGTKKYTFKNLKSKKKYFVRVRTYKKAAGMTYYSEWSNVLKIKTR</sequence>
<accession>A0A9D2EK67</accession>
<reference evidence="2" key="2">
    <citation type="submission" date="2021-04" db="EMBL/GenBank/DDBJ databases">
        <authorList>
            <person name="Gilroy R."/>
        </authorList>
    </citation>
    <scope>NUCLEOTIDE SEQUENCE</scope>
    <source>
        <strain evidence="2">CHK179-28034</strain>
    </source>
</reference>
<protein>
    <submittedName>
        <fullName evidence="2">Fibronectin type III domain-containing protein</fullName>
    </submittedName>
</protein>
<proteinExistence type="predicted"/>
<name>A0A9D2EK67_9FIRM</name>
<gene>
    <name evidence="2" type="ORF">H9968_03700</name>
</gene>
<dbReference type="AlphaFoldDB" id="A0A9D2EK67"/>
<dbReference type="EMBL" id="DXBR01000040">
    <property type="protein sequence ID" value="HIZ39018.1"/>
    <property type="molecule type" value="Genomic_DNA"/>
</dbReference>
<organism evidence="2 3">
    <name type="scientific">Candidatus Anaerobutyricum stercoris</name>
    <dbReference type="NCBI Taxonomy" id="2838457"/>
    <lineage>
        <taxon>Bacteria</taxon>
        <taxon>Bacillati</taxon>
        <taxon>Bacillota</taxon>
        <taxon>Clostridia</taxon>
        <taxon>Lachnospirales</taxon>
        <taxon>Lachnospiraceae</taxon>
        <taxon>Anaerobutyricum</taxon>
    </lineage>
</organism>
<reference evidence="2" key="1">
    <citation type="journal article" date="2021" name="PeerJ">
        <title>Extensive microbial diversity within the chicken gut microbiome revealed by metagenomics and culture.</title>
        <authorList>
            <person name="Gilroy R."/>
            <person name="Ravi A."/>
            <person name="Getino M."/>
            <person name="Pursley I."/>
            <person name="Horton D.L."/>
            <person name="Alikhan N.F."/>
            <person name="Baker D."/>
            <person name="Gharbi K."/>
            <person name="Hall N."/>
            <person name="Watson M."/>
            <person name="Adriaenssens E.M."/>
            <person name="Foster-Nyarko E."/>
            <person name="Jarju S."/>
            <person name="Secka A."/>
            <person name="Antonio M."/>
            <person name="Oren A."/>
            <person name="Chaudhuri R.R."/>
            <person name="La Ragione R."/>
            <person name="Hildebrand F."/>
            <person name="Pallen M.J."/>
        </authorList>
    </citation>
    <scope>NUCLEOTIDE SEQUENCE</scope>
    <source>
        <strain evidence="2">CHK179-28034</strain>
    </source>
</reference>
<dbReference type="Gene3D" id="2.60.40.10">
    <property type="entry name" value="Immunoglobulins"/>
    <property type="match status" value="1"/>
</dbReference>
<dbReference type="Pfam" id="PF00041">
    <property type="entry name" value="fn3"/>
    <property type="match status" value="1"/>
</dbReference>
<evidence type="ECO:0000313" key="3">
    <source>
        <dbReference type="Proteomes" id="UP000824049"/>
    </source>
</evidence>
<dbReference type="SUPFAM" id="SSF49265">
    <property type="entry name" value="Fibronectin type III"/>
    <property type="match status" value="1"/>
</dbReference>
<dbReference type="Proteomes" id="UP000824049">
    <property type="component" value="Unassembled WGS sequence"/>
</dbReference>
<dbReference type="InterPro" id="IPR013783">
    <property type="entry name" value="Ig-like_fold"/>
</dbReference>
<comment type="caution">
    <text evidence="2">The sequence shown here is derived from an EMBL/GenBank/DDBJ whole genome shotgun (WGS) entry which is preliminary data.</text>
</comment>
<dbReference type="InterPro" id="IPR003961">
    <property type="entry name" value="FN3_dom"/>
</dbReference>
<evidence type="ECO:0000259" key="1">
    <source>
        <dbReference type="PROSITE" id="PS50853"/>
    </source>
</evidence>
<dbReference type="InterPro" id="IPR036116">
    <property type="entry name" value="FN3_sf"/>
</dbReference>
<dbReference type="CDD" id="cd00063">
    <property type="entry name" value="FN3"/>
    <property type="match status" value="1"/>
</dbReference>
<feature type="non-terminal residue" evidence="2">
    <location>
        <position position="1"/>
    </location>
</feature>
<evidence type="ECO:0000313" key="2">
    <source>
        <dbReference type="EMBL" id="HIZ39018.1"/>
    </source>
</evidence>